<dbReference type="AlphaFoldDB" id="A0AAD5QPG4"/>
<dbReference type="EMBL" id="JAHQIW010002947">
    <property type="protein sequence ID" value="KAJ1356844.1"/>
    <property type="molecule type" value="Genomic_DNA"/>
</dbReference>
<sequence length="103" mass="12381">MFAFSGCPFGRTHYSLYGFPLCVVPVVPYKVVMDKKANVYRDLKRFKEDGEGPFYKRLLNHLVYPEKHLEDWFQVQRNPEPALREVVQEVWNQMVERLKHEHK</sequence>
<organism evidence="1 2">
    <name type="scientific">Parelaphostrongylus tenuis</name>
    <name type="common">Meningeal worm</name>
    <dbReference type="NCBI Taxonomy" id="148309"/>
    <lineage>
        <taxon>Eukaryota</taxon>
        <taxon>Metazoa</taxon>
        <taxon>Ecdysozoa</taxon>
        <taxon>Nematoda</taxon>
        <taxon>Chromadorea</taxon>
        <taxon>Rhabditida</taxon>
        <taxon>Rhabditina</taxon>
        <taxon>Rhabditomorpha</taxon>
        <taxon>Strongyloidea</taxon>
        <taxon>Metastrongylidae</taxon>
        <taxon>Parelaphostrongylus</taxon>
    </lineage>
</organism>
<accession>A0AAD5QPG4</accession>
<evidence type="ECO:0000313" key="1">
    <source>
        <dbReference type="EMBL" id="KAJ1356844.1"/>
    </source>
</evidence>
<evidence type="ECO:0000313" key="2">
    <source>
        <dbReference type="Proteomes" id="UP001196413"/>
    </source>
</evidence>
<proteinExistence type="predicted"/>
<name>A0AAD5QPG4_PARTN</name>
<protein>
    <submittedName>
        <fullName evidence="1">Uncharacterized protein</fullName>
    </submittedName>
</protein>
<comment type="caution">
    <text evidence="1">The sequence shown here is derived from an EMBL/GenBank/DDBJ whole genome shotgun (WGS) entry which is preliminary data.</text>
</comment>
<dbReference type="Proteomes" id="UP001196413">
    <property type="component" value="Unassembled WGS sequence"/>
</dbReference>
<gene>
    <name evidence="1" type="ORF">KIN20_014666</name>
</gene>
<reference evidence="1" key="1">
    <citation type="submission" date="2021-06" db="EMBL/GenBank/DDBJ databases">
        <title>Parelaphostrongylus tenuis whole genome reference sequence.</title>
        <authorList>
            <person name="Garwood T.J."/>
            <person name="Larsen P.A."/>
            <person name="Fountain-Jones N.M."/>
            <person name="Garbe J.R."/>
            <person name="Macchietto M.G."/>
            <person name="Kania S.A."/>
            <person name="Gerhold R.W."/>
            <person name="Richards J.E."/>
            <person name="Wolf T.M."/>
        </authorList>
    </citation>
    <scope>NUCLEOTIDE SEQUENCE</scope>
    <source>
        <strain evidence="1">MNPRO001-30</strain>
        <tissue evidence="1">Meninges</tissue>
    </source>
</reference>
<keyword evidence="2" id="KW-1185">Reference proteome</keyword>